<evidence type="ECO:0000313" key="2">
    <source>
        <dbReference type="Proteomes" id="UP001157502"/>
    </source>
</evidence>
<protein>
    <submittedName>
        <fullName evidence="1">Uncharacterized protein</fullName>
    </submittedName>
</protein>
<reference evidence="1" key="1">
    <citation type="submission" date="2021-05" db="EMBL/GenBank/DDBJ databases">
        <authorList>
            <person name="Pan Q."/>
            <person name="Jouanno E."/>
            <person name="Zahm M."/>
            <person name="Klopp C."/>
            <person name="Cabau C."/>
            <person name="Louis A."/>
            <person name="Berthelot C."/>
            <person name="Parey E."/>
            <person name="Roest Crollius H."/>
            <person name="Montfort J."/>
            <person name="Robinson-Rechavi M."/>
            <person name="Bouchez O."/>
            <person name="Lampietro C."/>
            <person name="Lopez Roques C."/>
            <person name="Donnadieu C."/>
            <person name="Postlethwait J."/>
            <person name="Bobe J."/>
            <person name="Dillon D."/>
            <person name="Chandos A."/>
            <person name="von Hippel F."/>
            <person name="Guiguen Y."/>
        </authorList>
    </citation>
    <scope>NUCLEOTIDE SEQUENCE</scope>
    <source>
        <strain evidence="1">YG-Jan2019</strain>
    </source>
</reference>
<proteinExistence type="predicted"/>
<evidence type="ECO:0000313" key="1">
    <source>
        <dbReference type="EMBL" id="KAJ8004902.1"/>
    </source>
</evidence>
<dbReference type="Proteomes" id="UP001157502">
    <property type="component" value="Chromosome 11"/>
</dbReference>
<accession>A0ACC2GMX4</accession>
<name>A0ACC2GMX4_DALPE</name>
<dbReference type="EMBL" id="CM055738">
    <property type="protein sequence ID" value="KAJ8004902.1"/>
    <property type="molecule type" value="Genomic_DNA"/>
</dbReference>
<gene>
    <name evidence="1" type="ORF">DPEC_G00141110</name>
</gene>
<comment type="caution">
    <text evidence="1">The sequence shown here is derived from an EMBL/GenBank/DDBJ whole genome shotgun (WGS) entry which is preliminary data.</text>
</comment>
<keyword evidence="2" id="KW-1185">Reference proteome</keyword>
<sequence length="129" mass="14042">MFLRRFVEGLDIGSDKVRVGLAQFSDQPKKEFLLADKTLLEKVDQIQQLHGGTATGTAISFLQTKFFTKSAGSRADQRVPQIAVVLTDGDSLDDVVIPANELRKHGVLVYAIGLGEIKSNKLTGRVSIS</sequence>
<organism evidence="1 2">
    <name type="scientific">Dallia pectoralis</name>
    <name type="common">Alaska blackfish</name>
    <dbReference type="NCBI Taxonomy" id="75939"/>
    <lineage>
        <taxon>Eukaryota</taxon>
        <taxon>Metazoa</taxon>
        <taxon>Chordata</taxon>
        <taxon>Craniata</taxon>
        <taxon>Vertebrata</taxon>
        <taxon>Euteleostomi</taxon>
        <taxon>Actinopterygii</taxon>
        <taxon>Neopterygii</taxon>
        <taxon>Teleostei</taxon>
        <taxon>Protacanthopterygii</taxon>
        <taxon>Esociformes</taxon>
        <taxon>Umbridae</taxon>
        <taxon>Dallia</taxon>
    </lineage>
</organism>